<evidence type="ECO:0000313" key="11">
    <source>
        <dbReference type="Proteomes" id="UP001257234"/>
    </source>
</evidence>
<dbReference type="EMBL" id="JAVJIU010000003">
    <property type="protein sequence ID" value="MDR5590917.1"/>
    <property type="molecule type" value="Genomic_DNA"/>
</dbReference>
<name>A0ABU1ERA9_9FLAO</name>
<dbReference type="SUPFAM" id="SSF51445">
    <property type="entry name" value="(Trans)glycosidases"/>
    <property type="match status" value="1"/>
</dbReference>
<dbReference type="Pfam" id="PF00128">
    <property type="entry name" value="Alpha-amylase"/>
    <property type="match status" value="1"/>
</dbReference>
<keyword evidence="8" id="KW-0732">Signal</keyword>
<feature type="signal peptide" evidence="8">
    <location>
        <begin position="1"/>
        <end position="22"/>
    </location>
</feature>
<dbReference type="Gene3D" id="2.60.40.1180">
    <property type="entry name" value="Golgi alpha-mannosidase II"/>
    <property type="match status" value="1"/>
</dbReference>
<dbReference type="PANTHER" id="PTHR43447">
    <property type="entry name" value="ALPHA-AMYLASE"/>
    <property type="match status" value="1"/>
</dbReference>
<evidence type="ECO:0000256" key="5">
    <source>
        <dbReference type="ARBA" id="ARBA00023277"/>
    </source>
</evidence>
<feature type="region of interest" description="Disordered" evidence="7">
    <location>
        <begin position="26"/>
        <end position="48"/>
    </location>
</feature>
<organism evidence="10 11">
    <name type="scientific">Christiangramia sediminicola</name>
    <dbReference type="NCBI Taxonomy" id="3073267"/>
    <lineage>
        <taxon>Bacteria</taxon>
        <taxon>Pseudomonadati</taxon>
        <taxon>Bacteroidota</taxon>
        <taxon>Flavobacteriia</taxon>
        <taxon>Flavobacteriales</taxon>
        <taxon>Flavobacteriaceae</taxon>
        <taxon>Christiangramia</taxon>
    </lineage>
</organism>
<feature type="domain" description="Glycosyl hydrolase family 13 catalytic" evidence="9">
    <location>
        <begin position="53"/>
        <end position="398"/>
    </location>
</feature>
<keyword evidence="11" id="KW-1185">Reference proteome</keyword>
<feature type="chain" id="PRO_5045724397" evidence="8">
    <location>
        <begin position="23"/>
        <end position="458"/>
    </location>
</feature>
<evidence type="ECO:0000256" key="4">
    <source>
        <dbReference type="ARBA" id="ARBA00022801"/>
    </source>
</evidence>
<dbReference type="SMART" id="SM00642">
    <property type="entry name" value="Aamy"/>
    <property type="match status" value="1"/>
</dbReference>
<evidence type="ECO:0000256" key="1">
    <source>
        <dbReference type="ARBA" id="ARBA00001913"/>
    </source>
</evidence>
<accession>A0ABU1ERA9</accession>
<dbReference type="InterPro" id="IPR017853">
    <property type="entry name" value="GH"/>
</dbReference>
<evidence type="ECO:0000256" key="8">
    <source>
        <dbReference type="SAM" id="SignalP"/>
    </source>
</evidence>
<dbReference type="GO" id="GO:0004556">
    <property type="term" value="F:alpha-amylase activity"/>
    <property type="evidence" value="ECO:0007669"/>
    <property type="project" value="UniProtKB-EC"/>
</dbReference>
<proteinExistence type="inferred from homology"/>
<keyword evidence="5" id="KW-0119">Carbohydrate metabolism</keyword>
<evidence type="ECO:0000313" key="10">
    <source>
        <dbReference type="EMBL" id="MDR5590917.1"/>
    </source>
</evidence>
<dbReference type="NCBIfam" id="NF006970">
    <property type="entry name" value="PRK09441.1-3"/>
    <property type="match status" value="1"/>
</dbReference>
<evidence type="ECO:0000256" key="6">
    <source>
        <dbReference type="ARBA" id="ARBA00023295"/>
    </source>
</evidence>
<evidence type="ECO:0000259" key="9">
    <source>
        <dbReference type="SMART" id="SM00642"/>
    </source>
</evidence>
<keyword evidence="4 10" id="KW-0378">Hydrolase</keyword>
<dbReference type="Pfam" id="PF09154">
    <property type="entry name" value="Alpha-amy_C_pro"/>
    <property type="match status" value="1"/>
</dbReference>
<comment type="similarity">
    <text evidence="2">Belongs to the glycosyl hydrolase 13 family.</text>
</comment>
<dbReference type="InterPro" id="IPR013780">
    <property type="entry name" value="Glyco_hydro_b"/>
</dbReference>
<dbReference type="Gene3D" id="3.20.20.80">
    <property type="entry name" value="Glycosidases"/>
    <property type="match status" value="1"/>
</dbReference>
<dbReference type="InterPro" id="IPR013776">
    <property type="entry name" value="A-amylase_thermo"/>
</dbReference>
<feature type="compositionally biased region" description="Polar residues" evidence="7">
    <location>
        <begin position="35"/>
        <end position="48"/>
    </location>
</feature>
<comment type="caution">
    <text evidence="10">The sequence shown here is derived from an EMBL/GenBank/DDBJ whole genome shotgun (WGS) entry which is preliminary data.</text>
</comment>
<evidence type="ECO:0000256" key="3">
    <source>
        <dbReference type="ARBA" id="ARBA00022723"/>
    </source>
</evidence>
<evidence type="ECO:0000256" key="2">
    <source>
        <dbReference type="ARBA" id="ARBA00008061"/>
    </source>
</evidence>
<dbReference type="InterPro" id="IPR015237">
    <property type="entry name" value="Alpha-amylase_C_pro"/>
</dbReference>
<evidence type="ECO:0000256" key="7">
    <source>
        <dbReference type="SAM" id="MobiDB-lite"/>
    </source>
</evidence>
<dbReference type="PIRSF" id="PIRSF001021">
    <property type="entry name" value="Alph-amls_thrmst"/>
    <property type="match status" value="1"/>
</dbReference>
<dbReference type="EC" id="3.2.1.1" evidence="10"/>
<dbReference type="Proteomes" id="UP001257234">
    <property type="component" value="Unassembled WGS sequence"/>
</dbReference>
<comment type="cofactor">
    <cofactor evidence="1">
        <name>Ca(2+)</name>
        <dbReference type="ChEBI" id="CHEBI:29108"/>
    </cofactor>
</comment>
<dbReference type="InterPro" id="IPR006047">
    <property type="entry name" value="GH13_cat_dom"/>
</dbReference>
<gene>
    <name evidence="10" type="ORF">RE431_09730</name>
</gene>
<protein>
    <submittedName>
        <fullName evidence="10">Alpha-amylase</fullName>
        <ecNumber evidence="10">3.2.1.1</ecNumber>
    </submittedName>
</protein>
<keyword evidence="6 10" id="KW-0326">Glycosidase</keyword>
<sequence>MKKLNLCAVLAISMLFFNSCQQEEINSEDIRPQKKSNQNSKSANPTKAQVGSKVMMQAFYWDVPAGGTWWETIEDKIPAWSNSGIDAIWIPPASKAQNGPFSMGYDPFDYYDFGNYNQMGSTETRFGSKSELQSMISTAHNNNISVIADIVINHNSGGALETNPYSGTSTYTDYDPASGLFLRSATDFHPNDYHSSDSGAFGGFADLCHDKSYVQDWLWNKSNSVAKYYKNNMGFDGWRFDYVKGFSPWVVDSWTNAVGGFAVGEYWDGNAATLEWWVNESGASAFDFACYYRMKDAFEGNDLTKLQGDMLWKRKPMKAVTFVTNHDTDEIYSGKMLAYAYIMTHEGYPTVFYQDYEEWLDKDKMNNLIWIHNNKAGGSTNILHADQDEYVARRNGAPGLIVYLNDSNNRLERWVSTNWYNQTIKDYTGNSNWQPTTQGDGWVKIEVPANSYSIWSTL</sequence>
<dbReference type="CDD" id="cd11314">
    <property type="entry name" value="AmyAc_arch_bac_plant_AmyA"/>
    <property type="match status" value="1"/>
</dbReference>
<keyword evidence="3" id="KW-0479">Metal-binding</keyword>
<dbReference type="RefSeq" id="WP_309561785.1">
    <property type="nucleotide sequence ID" value="NZ_JAVJIU010000003.1"/>
</dbReference>
<reference evidence="11" key="1">
    <citation type="submission" date="2023-07" db="EMBL/GenBank/DDBJ databases">
        <title>Christiangramia sp. SM2212., a novel bacterium of the family Flavobacteriaceae isolated from the sea sediment.</title>
        <authorList>
            <person name="Wang J."/>
            <person name="Zhang X."/>
        </authorList>
    </citation>
    <scope>NUCLEOTIDE SEQUENCE [LARGE SCALE GENOMIC DNA]</scope>
    <source>
        <strain evidence="11">SM2212</strain>
    </source>
</reference>